<dbReference type="AlphaFoldDB" id="E9HE96"/>
<dbReference type="InterPro" id="IPR019549">
    <property type="entry name" value="Homeobox-engrailed_C-terminal"/>
</dbReference>
<keyword evidence="5 6" id="KW-0539">Nucleus</keyword>
<name>E9HE96_DAPPU</name>
<feature type="compositionally biased region" description="Polar residues" evidence="9">
    <location>
        <begin position="340"/>
        <end position="364"/>
    </location>
</feature>
<dbReference type="SUPFAM" id="SSF46689">
    <property type="entry name" value="Homeodomain-like"/>
    <property type="match status" value="1"/>
</dbReference>
<feature type="compositionally biased region" description="Low complexity" evidence="9">
    <location>
        <begin position="390"/>
        <end position="400"/>
    </location>
</feature>
<dbReference type="OrthoDB" id="6159439at2759"/>
<keyword evidence="2" id="KW-0217">Developmental protein</keyword>
<evidence type="ECO:0000256" key="9">
    <source>
        <dbReference type="SAM" id="MobiDB-lite"/>
    </source>
</evidence>
<evidence type="ECO:0000256" key="6">
    <source>
        <dbReference type="PROSITE-ProRule" id="PRU00108"/>
    </source>
</evidence>
<dbReference type="GO" id="GO:0005634">
    <property type="term" value="C:nucleus"/>
    <property type="evidence" value="ECO:0000318"/>
    <property type="project" value="GO_Central"/>
</dbReference>
<evidence type="ECO:0000256" key="5">
    <source>
        <dbReference type="ARBA" id="ARBA00023242"/>
    </source>
</evidence>
<protein>
    <recommendedName>
        <fullName evidence="8">Homeobox protein engrailed-like</fullName>
    </recommendedName>
</protein>
<dbReference type="Proteomes" id="UP000000305">
    <property type="component" value="Unassembled WGS sequence"/>
</dbReference>
<dbReference type="GO" id="GO:0009653">
    <property type="term" value="P:anatomical structure morphogenesis"/>
    <property type="evidence" value="ECO:0007669"/>
    <property type="project" value="UniProtKB-ARBA"/>
</dbReference>
<dbReference type="PANTHER" id="PTHR24341:SF6">
    <property type="entry name" value="HOMEOBOX PROTEIN INVECTED"/>
    <property type="match status" value="1"/>
</dbReference>
<dbReference type="GO" id="GO:0006357">
    <property type="term" value="P:regulation of transcription by RNA polymerase II"/>
    <property type="evidence" value="ECO:0000318"/>
    <property type="project" value="GO_Central"/>
</dbReference>
<keyword evidence="3 6" id="KW-0238">DNA-binding</keyword>
<dbReference type="PROSITE" id="PS50071">
    <property type="entry name" value="HOMEOBOX_2"/>
    <property type="match status" value="1"/>
</dbReference>
<evidence type="ECO:0000313" key="12">
    <source>
        <dbReference type="Proteomes" id="UP000000305"/>
    </source>
</evidence>
<dbReference type="Pfam" id="PF00046">
    <property type="entry name" value="Homeodomain"/>
    <property type="match status" value="1"/>
</dbReference>
<dbReference type="PRINTS" id="PR00026">
    <property type="entry name" value="ENGRAILED"/>
</dbReference>
<organism evidence="11 12">
    <name type="scientific">Daphnia pulex</name>
    <name type="common">Water flea</name>
    <dbReference type="NCBI Taxonomy" id="6669"/>
    <lineage>
        <taxon>Eukaryota</taxon>
        <taxon>Metazoa</taxon>
        <taxon>Ecdysozoa</taxon>
        <taxon>Arthropoda</taxon>
        <taxon>Crustacea</taxon>
        <taxon>Branchiopoda</taxon>
        <taxon>Diplostraca</taxon>
        <taxon>Cladocera</taxon>
        <taxon>Anomopoda</taxon>
        <taxon>Daphniidae</taxon>
        <taxon>Daphnia</taxon>
    </lineage>
</organism>
<feature type="region of interest" description="Disordered" evidence="9">
    <location>
        <begin position="422"/>
        <end position="451"/>
    </location>
</feature>
<comment type="subcellular location">
    <subcellularLocation>
        <location evidence="1 6 7">Nucleus</location>
    </subcellularLocation>
</comment>
<evidence type="ECO:0000256" key="7">
    <source>
        <dbReference type="RuleBase" id="RU000682"/>
    </source>
</evidence>
<feature type="non-terminal residue" evidence="11">
    <location>
        <position position="541"/>
    </location>
</feature>
<evidence type="ECO:0000259" key="10">
    <source>
        <dbReference type="PROSITE" id="PS50071"/>
    </source>
</evidence>
<dbReference type="Pfam" id="PF10525">
    <property type="entry name" value="Engrail_1_C_sig"/>
    <property type="match status" value="1"/>
</dbReference>
<feature type="region of interest" description="Disordered" evidence="9">
    <location>
        <begin position="62"/>
        <end position="104"/>
    </location>
</feature>
<reference evidence="11 12" key="1">
    <citation type="journal article" date="2011" name="Science">
        <title>The ecoresponsive genome of Daphnia pulex.</title>
        <authorList>
            <person name="Colbourne J.K."/>
            <person name="Pfrender M.E."/>
            <person name="Gilbert D."/>
            <person name="Thomas W.K."/>
            <person name="Tucker A."/>
            <person name="Oakley T.H."/>
            <person name="Tokishita S."/>
            <person name="Aerts A."/>
            <person name="Arnold G.J."/>
            <person name="Basu M.K."/>
            <person name="Bauer D.J."/>
            <person name="Caceres C.E."/>
            <person name="Carmel L."/>
            <person name="Casola C."/>
            <person name="Choi J.H."/>
            <person name="Detter J.C."/>
            <person name="Dong Q."/>
            <person name="Dusheyko S."/>
            <person name="Eads B.D."/>
            <person name="Frohlich T."/>
            <person name="Geiler-Samerotte K.A."/>
            <person name="Gerlach D."/>
            <person name="Hatcher P."/>
            <person name="Jogdeo S."/>
            <person name="Krijgsveld J."/>
            <person name="Kriventseva E.V."/>
            <person name="Kultz D."/>
            <person name="Laforsch C."/>
            <person name="Lindquist E."/>
            <person name="Lopez J."/>
            <person name="Manak J.R."/>
            <person name="Muller J."/>
            <person name="Pangilinan J."/>
            <person name="Patwardhan R.P."/>
            <person name="Pitluck S."/>
            <person name="Pritham E.J."/>
            <person name="Rechtsteiner A."/>
            <person name="Rho M."/>
            <person name="Rogozin I.B."/>
            <person name="Sakarya O."/>
            <person name="Salamov A."/>
            <person name="Schaack S."/>
            <person name="Shapiro H."/>
            <person name="Shiga Y."/>
            <person name="Skalitzky C."/>
            <person name="Smith Z."/>
            <person name="Souvorov A."/>
            <person name="Sung W."/>
            <person name="Tang Z."/>
            <person name="Tsuchiya D."/>
            <person name="Tu H."/>
            <person name="Vos H."/>
            <person name="Wang M."/>
            <person name="Wolf Y.I."/>
            <person name="Yamagata H."/>
            <person name="Yamada T."/>
            <person name="Ye Y."/>
            <person name="Shaw J.R."/>
            <person name="Andrews J."/>
            <person name="Crease T.J."/>
            <person name="Tang H."/>
            <person name="Lucas S.M."/>
            <person name="Robertson H.M."/>
            <person name="Bork P."/>
            <person name="Koonin E.V."/>
            <person name="Zdobnov E.M."/>
            <person name="Grigoriev I.V."/>
            <person name="Lynch M."/>
            <person name="Boore J.L."/>
        </authorList>
    </citation>
    <scope>NUCLEOTIDE SEQUENCE [LARGE SCALE GENOMIC DNA]</scope>
</reference>
<evidence type="ECO:0000256" key="2">
    <source>
        <dbReference type="ARBA" id="ARBA00022473"/>
    </source>
</evidence>
<feature type="domain" description="Homeobox" evidence="10">
    <location>
        <begin position="443"/>
        <end position="503"/>
    </location>
</feature>
<evidence type="ECO:0000256" key="1">
    <source>
        <dbReference type="ARBA" id="ARBA00004123"/>
    </source>
</evidence>
<dbReference type="InterPro" id="IPR009057">
    <property type="entry name" value="Homeodomain-like_sf"/>
</dbReference>
<dbReference type="InterPro" id="IPR020479">
    <property type="entry name" value="HD_metazoa"/>
</dbReference>
<dbReference type="PANTHER" id="PTHR24341">
    <property type="entry name" value="HOMEOBOX PROTEIN ENGRAILED"/>
    <property type="match status" value="1"/>
</dbReference>
<sequence length="541" mass="58764">MFDLILSPVLIQHPISLNVNCKSLEKDIMADESPVIRHHSLRHYKSGGNPISDHQSDNLVSDEELSVGGTTPPPPDQQSGDEFPSPESLKDEHRDLNGISEDDKDSVASATNIIKFSIDNILNPEFGNRMNPVESAAAVAFHTHHHQLIQQQQQQQMSSSASATTTGSFLGAFHQLPFLAAARQMILAATAAAGSSIDYHQHQLAAAHHASVAQAITHPHPLNTMLLAHQQHHHHLPTTLNLVENCTDKYLGGNVSGKSWPHQPTPSGGGALTGRSTSHPLSALTSATIAASAKVKTQQVNKVHHHQPAGSKAIDLSVRNSASPPDPVHRLTAGNLTAAEKQSASQESPSLHSNSTDDNSSASPVRSVSVGGSICSVGNNELVSGGGSSAGSANQQQTSSGGSGGDKETLWPAWVYCTRYSDRPSSGRSPRARRIRTKKDRKAEEKRPRTAFTSEQLARLKSEFTENRYLTEKRRQDLARELQLHENQIKIWFQNKRAKIKKASGQKNPLALQLMAQGLYNHSTMAMDEDEDDDDEMMQQE</sequence>
<feature type="DNA-binding region" description="Homeobox" evidence="6">
    <location>
        <begin position="445"/>
        <end position="504"/>
    </location>
</feature>
<dbReference type="InterPro" id="IPR017970">
    <property type="entry name" value="Homeobox_CS"/>
</dbReference>
<keyword evidence="12" id="KW-1185">Reference proteome</keyword>
<dbReference type="EMBL" id="GL732628">
    <property type="protein sequence ID" value="EFX69893.1"/>
    <property type="molecule type" value="Genomic_DNA"/>
</dbReference>
<dbReference type="KEGG" id="dpx:DAPPUDRAFT_290629"/>
<dbReference type="InterPro" id="IPR000747">
    <property type="entry name" value="HD_engrailed"/>
</dbReference>
<dbReference type="GO" id="GO:0000978">
    <property type="term" value="F:RNA polymerase II cis-regulatory region sequence-specific DNA binding"/>
    <property type="evidence" value="ECO:0000318"/>
    <property type="project" value="GO_Central"/>
</dbReference>
<feature type="region of interest" description="Disordered" evidence="9">
    <location>
        <begin position="255"/>
        <end position="279"/>
    </location>
</feature>
<evidence type="ECO:0000256" key="4">
    <source>
        <dbReference type="ARBA" id="ARBA00023155"/>
    </source>
</evidence>
<dbReference type="InterPro" id="IPR019737">
    <property type="entry name" value="Homeobox-engrailed_CS"/>
</dbReference>
<dbReference type="InterPro" id="IPR050720">
    <property type="entry name" value="Engrailed_Homeobox_TFs"/>
</dbReference>
<dbReference type="PRINTS" id="PR00024">
    <property type="entry name" value="HOMEOBOX"/>
</dbReference>
<dbReference type="PROSITE" id="PS00033">
    <property type="entry name" value="ENGRAILED"/>
    <property type="match status" value="1"/>
</dbReference>
<dbReference type="CDD" id="cd00086">
    <property type="entry name" value="homeodomain"/>
    <property type="match status" value="1"/>
</dbReference>
<dbReference type="FunFam" id="1.10.10.60:FF:000189">
    <property type="entry name" value="Homeobox protein engrailed-like"/>
    <property type="match status" value="1"/>
</dbReference>
<keyword evidence="4 6" id="KW-0371">Homeobox</keyword>
<dbReference type="HOGENOM" id="CLU_505544_0_0_1"/>
<feature type="compositionally biased region" description="Basic residues" evidence="9">
    <location>
        <begin position="430"/>
        <end position="440"/>
    </location>
</feature>
<dbReference type="SMART" id="SM00389">
    <property type="entry name" value="HOX"/>
    <property type="match status" value="1"/>
</dbReference>
<dbReference type="eggNOG" id="KOG0493">
    <property type="taxonomic scope" value="Eukaryota"/>
</dbReference>
<evidence type="ECO:0000256" key="8">
    <source>
        <dbReference type="RuleBase" id="RU510713"/>
    </source>
</evidence>
<feature type="region of interest" description="Disordered" evidence="9">
    <location>
        <begin position="299"/>
        <end position="369"/>
    </location>
</feature>
<evidence type="ECO:0000313" key="11">
    <source>
        <dbReference type="EMBL" id="EFX69893.1"/>
    </source>
</evidence>
<dbReference type="InParanoid" id="E9HE96"/>
<feature type="region of interest" description="Disordered" evidence="9">
    <location>
        <begin position="385"/>
        <end position="406"/>
    </location>
</feature>
<dbReference type="InterPro" id="IPR001356">
    <property type="entry name" value="HD"/>
</dbReference>
<accession>E9HE96</accession>
<gene>
    <name evidence="11" type="ORF">DAPPUDRAFT_290629</name>
</gene>
<proteinExistence type="inferred from homology"/>
<dbReference type="Gene3D" id="1.10.10.60">
    <property type="entry name" value="Homeodomain-like"/>
    <property type="match status" value="1"/>
</dbReference>
<comment type="similarity">
    <text evidence="8">Belongs to the Engrailed homeobox family.</text>
</comment>
<evidence type="ECO:0000256" key="3">
    <source>
        <dbReference type="ARBA" id="ARBA00023125"/>
    </source>
</evidence>
<dbReference type="GO" id="GO:0000981">
    <property type="term" value="F:DNA-binding transcription factor activity, RNA polymerase II-specific"/>
    <property type="evidence" value="ECO:0000318"/>
    <property type="project" value="GO_Central"/>
</dbReference>
<dbReference type="GO" id="GO:0030182">
    <property type="term" value="P:neuron differentiation"/>
    <property type="evidence" value="ECO:0000318"/>
    <property type="project" value="GO_Central"/>
</dbReference>
<dbReference type="PROSITE" id="PS00027">
    <property type="entry name" value="HOMEOBOX_1"/>
    <property type="match status" value="1"/>
</dbReference>